<feature type="region of interest" description="Disordered" evidence="1">
    <location>
        <begin position="40"/>
        <end position="95"/>
    </location>
</feature>
<dbReference type="AlphaFoldDB" id="A0ABD1YP08"/>
<keyword evidence="3" id="KW-1185">Reference proteome</keyword>
<accession>A0ABD1YP08</accession>
<gene>
    <name evidence="2" type="ORF">R1flu_015848</name>
</gene>
<sequence>MDGGSTSNHVSYRPYYELPRFRNPGENFLEANEKKETIECTGEGTRNVRAKTGVAGRKRAGQSRQNTGIASGSPKYSIPENQRRTEEKETEGNEEIRKKYRATRNVETVLNQND</sequence>
<evidence type="ECO:0000313" key="2">
    <source>
        <dbReference type="EMBL" id="KAL2631162.1"/>
    </source>
</evidence>
<name>A0ABD1YP08_9MARC</name>
<organism evidence="2 3">
    <name type="scientific">Riccia fluitans</name>
    <dbReference type="NCBI Taxonomy" id="41844"/>
    <lineage>
        <taxon>Eukaryota</taxon>
        <taxon>Viridiplantae</taxon>
        <taxon>Streptophyta</taxon>
        <taxon>Embryophyta</taxon>
        <taxon>Marchantiophyta</taxon>
        <taxon>Marchantiopsida</taxon>
        <taxon>Marchantiidae</taxon>
        <taxon>Marchantiales</taxon>
        <taxon>Ricciaceae</taxon>
        <taxon>Riccia</taxon>
    </lineage>
</organism>
<evidence type="ECO:0000256" key="1">
    <source>
        <dbReference type="SAM" id="MobiDB-lite"/>
    </source>
</evidence>
<dbReference type="EMBL" id="JBHFFA010000004">
    <property type="protein sequence ID" value="KAL2631162.1"/>
    <property type="molecule type" value="Genomic_DNA"/>
</dbReference>
<evidence type="ECO:0000313" key="3">
    <source>
        <dbReference type="Proteomes" id="UP001605036"/>
    </source>
</evidence>
<dbReference type="Proteomes" id="UP001605036">
    <property type="component" value="Unassembled WGS sequence"/>
</dbReference>
<comment type="caution">
    <text evidence="2">The sequence shown here is derived from an EMBL/GenBank/DDBJ whole genome shotgun (WGS) entry which is preliminary data.</text>
</comment>
<reference evidence="2 3" key="1">
    <citation type="submission" date="2024-09" db="EMBL/GenBank/DDBJ databases">
        <title>Chromosome-scale assembly of Riccia fluitans.</title>
        <authorList>
            <person name="Paukszto L."/>
            <person name="Sawicki J."/>
            <person name="Karawczyk K."/>
            <person name="Piernik-Szablinska J."/>
            <person name="Szczecinska M."/>
            <person name="Mazdziarz M."/>
        </authorList>
    </citation>
    <scope>NUCLEOTIDE SEQUENCE [LARGE SCALE GENOMIC DNA]</scope>
    <source>
        <strain evidence="2">Rf_01</strain>
        <tissue evidence="2">Aerial parts of the thallus</tissue>
    </source>
</reference>
<feature type="compositionally biased region" description="Basic and acidic residues" evidence="1">
    <location>
        <begin position="81"/>
        <end position="95"/>
    </location>
</feature>
<proteinExistence type="predicted"/>
<protein>
    <submittedName>
        <fullName evidence="2">Uncharacterized protein</fullName>
    </submittedName>
</protein>